<protein>
    <submittedName>
        <fullName evidence="1">Uncharacterized protein</fullName>
    </submittedName>
</protein>
<gene>
    <name evidence="1" type="ORF">LMG28138_05903</name>
</gene>
<keyword evidence="2" id="KW-1185">Reference proteome</keyword>
<dbReference type="AlphaFoldDB" id="A0A6S7BNG8"/>
<evidence type="ECO:0000313" key="1">
    <source>
        <dbReference type="EMBL" id="CAB3807269.1"/>
    </source>
</evidence>
<dbReference type="Proteomes" id="UP000494115">
    <property type="component" value="Unassembled WGS sequence"/>
</dbReference>
<dbReference type="EMBL" id="CADIKM010000097">
    <property type="protein sequence ID" value="CAB3807269.1"/>
    <property type="molecule type" value="Genomic_DNA"/>
</dbReference>
<organism evidence="1 2">
    <name type="scientific">Pararobbsia alpina</name>
    <dbReference type="NCBI Taxonomy" id="621374"/>
    <lineage>
        <taxon>Bacteria</taxon>
        <taxon>Pseudomonadati</taxon>
        <taxon>Pseudomonadota</taxon>
        <taxon>Betaproteobacteria</taxon>
        <taxon>Burkholderiales</taxon>
        <taxon>Burkholderiaceae</taxon>
        <taxon>Pararobbsia</taxon>
    </lineage>
</organism>
<reference evidence="1 2" key="1">
    <citation type="submission" date="2020-04" db="EMBL/GenBank/DDBJ databases">
        <authorList>
            <person name="De Canck E."/>
        </authorList>
    </citation>
    <scope>NUCLEOTIDE SEQUENCE [LARGE SCALE GENOMIC DNA]</scope>
    <source>
        <strain evidence="1 2">LMG 28138</strain>
    </source>
</reference>
<sequence>MNNFLDLVKCGNWVVDFFKGRPENKAPHASGKMFQREVTRKAEESLTAISETMPTLSKSKIPQMSKEIGGLIASDKFMRELSLAIGGPNLGEGEDTFVRRCKESLHALIDKHLSKN</sequence>
<evidence type="ECO:0000313" key="2">
    <source>
        <dbReference type="Proteomes" id="UP000494115"/>
    </source>
</evidence>
<name>A0A6S7BNG8_9BURK</name>
<proteinExistence type="predicted"/>
<dbReference type="RefSeq" id="WP_175108390.1">
    <property type="nucleotide sequence ID" value="NZ_CADIKM010000097.1"/>
</dbReference>
<accession>A0A6S7BNG8</accession>